<dbReference type="Proteomes" id="UP000034798">
    <property type="component" value="Unassembled WGS sequence"/>
</dbReference>
<dbReference type="AlphaFoldDB" id="A0A0G0G6U2"/>
<reference evidence="2 3" key="1">
    <citation type="journal article" date="2015" name="Nature">
        <title>rRNA introns, odd ribosomes, and small enigmatic genomes across a large radiation of phyla.</title>
        <authorList>
            <person name="Brown C.T."/>
            <person name="Hug L.A."/>
            <person name="Thomas B.C."/>
            <person name="Sharon I."/>
            <person name="Castelle C.J."/>
            <person name="Singh A."/>
            <person name="Wilkins M.J."/>
            <person name="Williams K.H."/>
            <person name="Banfield J.F."/>
        </authorList>
    </citation>
    <scope>NUCLEOTIDE SEQUENCE [LARGE SCALE GENOMIC DNA]</scope>
</reference>
<dbReference type="GO" id="GO:0003700">
    <property type="term" value="F:DNA-binding transcription factor activity"/>
    <property type="evidence" value="ECO:0007669"/>
    <property type="project" value="InterPro"/>
</dbReference>
<feature type="domain" description="RNA polymerase sigma-70 region 4" evidence="1">
    <location>
        <begin position="10"/>
        <end position="58"/>
    </location>
</feature>
<comment type="caution">
    <text evidence="2">The sequence shown here is derived from an EMBL/GenBank/DDBJ whole genome shotgun (WGS) entry which is preliminary data.</text>
</comment>
<name>A0A0G0G6U2_9BACT</name>
<dbReference type="InterPro" id="IPR014284">
    <property type="entry name" value="RNA_pol_sigma-70_dom"/>
</dbReference>
<dbReference type="GO" id="GO:0006352">
    <property type="term" value="P:DNA-templated transcription initiation"/>
    <property type="evidence" value="ECO:0007669"/>
    <property type="project" value="InterPro"/>
</dbReference>
<accession>A0A0G0G6U2</accession>
<gene>
    <name evidence="2" type="ORF">UR91_C0048G0001</name>
</gene>
<dbReference type="Pfam" id="PF04545">
    <property type="entry name" value="Sigma70_r4"/>
    <property type="match status" value="1"/>
</dbReference>
<dbReference type="Gene3D" id="1.10.10.10">
    <property type="entry name" value="Winged helix-like DNA-binding domain superfamily/Winged helix DNA-binding domain"/>
    <property type="match status" value="1"/>
</dbReference>
<dbReference type="InterPro" id="IPR013324">
    <property type="entry name" value="RNA_pol_sigma_r3/r4-like"/>
</dbReference>
<protein>
    <submittedName>
        <fullName evidence="2">RNA polymerase sigma factor</fullName>
    </submittedName>
</protein>
<evidence type="ECO:0000313" key="2">
    <source>
        <dbReference type="EMBL" id="KKP87447.1"/>
    </source>
</evidence>
<dbReference type="SUPFAM" id="SSF88659">
    <property type="entry name" value="Sigma3 and sigma4 domains of RNA polymerase sigma factors"/>
    <property type="match status" value="1"/>
</dbReference>
<proteinExistence type="predicted"/>
<feature type="non-terminal residue" evidence="2">
    <location>
        <position position="1"/>
    </location>
</feature>
<dbReference type="InterPro" id="IPR036388">
    <property type="entry name" value="WH-like_DNA-bd_sf"/>
</dbReference>
<dbReference type="CDD" id="cd06171">
    <property type="entry name" value="Sigma70_r4"/>
    <property type="match status" value="1"/>
</dbReference>
<evidence type="ECO:0000259" key="1">
    <source>
        <dbReference type="Pfam" id="PF04545"/>
    </source>
</evidence>
<organism evidence="2 3">
    <name type="scientific">Candidatus Nomurabacteria bacterium GW2011_GWC2_35_8</name>
    <dbReference type="NCBI Taxonomy" id="1618752"/>
    <lineage>
        <taxon>Bacteria</taxon>
        <taxon>Candidatus Nomuraibacteriota</taxon>
    </lineage>
</organism>
<dbReference type="EMBL" id="LBQZ01000048">
    <property type="protein sequence ID" value="KKP87447.1"/>
    <property type="molecule type" value="Genomic_DNA"/>
</dbReference>
<dbReference type="NCBIfam" id="TIGR02937">
    <property type="entry name" value="sigma70-ECF"/>
    <property type="match status" value="1"/>
</dbReference>
<dbReference type="InterPro" id="IPR007630">
    <property type="entry name" value="RNA_pol_sigma70_r4"/>
</dbReference>
<sequence>EDSEFLNRTLEKLNIKEKEILILYYQEELTFDEIGKILQKSLNTVKSTHRRAIIKLQELLDK</sequence>
<evidence type="ECO:0000313" key="3">
    <source>
        <dbReference type="Proteomes" id="UP000034798"/>
    </source>
</evidence>